<evidence type="ECO:0008006" key="5">
    <source>
        <dbReference type="Google" id="ProtNLM"/>
    </source>
</evidence>
<sequence>MGNPRCGASWLLLLPTHLRAALFVGPRTLHRQHKAEYAQSELRWAKMDTDFESDCGSCKTRTVHGGDWIRVSQTAPLVHKTLWQCFFIPPAPLVQEILFLEFHTLYLYTASEDRSLKMVRRQIQRNRPAQRKIMKKDLHCAAQSNGSPVLRVDYERKAVVHPEETLAQNEKTRSEDTCTYCNALMFQAMTSGSREAASSNAKDWHGRTGSVDIDHTQDPTKHQLDNSKQRTRWSFQPQYQYTESITDNSTKDPLQAATEESELVCLWPLCNHIAKGNDCLDEHYKSSHVANEVGATVAIEKALLTSIPSTASSFDMRPSPSAEGAGKGASSNHIMCVEFLLERPSA</sequence>
<evidence type="ECO:0000256" key="1">
    <source>
        <dbReference type="SAM" id="MobiDB-lite"/>
    </source>
</evidence>
<name>A0A9P8XTQ3_9PEZI</name>
<feature type="signal peptide" evidence="2">
    <location>
        <begin position="1"/>
        <end position="20"/>
    </location>
</feature>
<feature type="compositionally biased region" description="Basic and acidic residues" evidence="1">
    <location>
        <begin position="202"/>
        <end position="228"/>
    </location>
</feature>
<comment type="caution">
    <text evidence="3">The sequence shown here is derived from an EMBL/GenBank/DDBJ whole genome shotgun (WGS) entry which is preliminary data.</text>
</comment>
<dbReference type="AlphaFoldDB" id="A0A9P8XTQ3"/>
<dbReference type="RefSeq" id="XP_046004599.1">
    <property type="nucleotide sequence ID" value="XM_046157594.1"/>
</dbReference>
<protein>
    <recommendedName>
        <fullName evidence="5">C2H2-type domain-containing protein</fullName>
    </recommendedName>
</protein>
<evidence type="ECO:0000313" key="4">
    <source>
        <dbReference type="Proteomes" id="UP000756346"/>
    </source>
</evidence>
<dbReference type="GeneID" id="70187140"/>
<feature type="chain" id="PRO_5040203197" description="C2H2-type domain-containing protein" evidence="2">
    <location>
        <begin position="21"/>
        <end position="346"/>
    </location>
</feature>
<keyword evidence="2" id="KW-0732">Signal</keyword>
<feature type="region of interest" description="Disordered" evidence="1">
    <location>
        <begin position="310"/>
        <end position="329"/>
    </location>
</feature>
<evidence type="ECO:0000313" key="3">
    <source>
        <dbReference type="EMBL" id="KAH7012223.1"/>
    </source>
</evidence>
<accession>A0A9P8XTQ3</accession>
<organism evidence="3 4">
    <name type="scientific">Microdochium trichocladiopsis</name>
    <dbReference type="NCBI Taxonomy" id="1682393"/>
    <lineage>
        <taxon>Eukaryota</taxon>
        <taxon>Fungi</taxon>
        <taxon>Dikarya</taxon>
        <taxon>Ascomycota</taxon>
        <taxon>Pezizomycotina</taxon>
        <taxon>Sordariomycetes</taxon>
        <taxon>Xylariomycetidae</taxon>
        <taxon>Xylariales</taxon>
        <taxon>Microdochiaceae</taxon>
        <taxon>Microdochium</taxon>
    </lineage>
</organism>
<dbReference type="Proteomes" id="UP000756346">
    <property type="component" value="Unassembled WGS sequence"/>
</dbReference>
<dbReference type="EMBL" id="JAGTJQ010000015">
    <property type="protein sequence ID" value="KAH7012223.1"/>
    <property type="molecule type" value="Genomic_DNA"/>
</dbReference>
<reference evidence="3" key="1">
    <citation type="journal article" date="2021" name="Nat. Commun.">
        <title>Genetic determinants of endophytism in the Arabidopsis root mycobiome.</title>
        <authorList>
            <person name="Mesny F."/>
            <person name="Miyauchi S."/>
            <person name="Thiergart T."/>
            <person name="Pickel B."/>
            <person name="Atanasova L."/>
            <person name="Karlsson M."/>
            <person name="Huettel B."/>
            <person name="Barry K.W."/>
            <person name="Haridas S."/>
            <person name="Chen C."/>
            <person name="Bauer D."/>
            <person name="Andreopoulos W."/>
            <person name="Pangilinan J."/>
            <person name="LaButti K."/>
            <person name="Riley R."/>
            <person name="Lipzen A."/>
            <person name="Clum A."/>
            <person name="Drula E."/>
            <person name="Henrissat B."/>
            <person name="Kohler A."/>
            <person name="Grigoriev I.V."/>
            <person name="Martin F.M."/>
            <person name="Hacquard S."/>
        </authorList>
    </citation>
    <scope>NUCLEOTIDE SEQUENCE</scope>
    <source>
        <strain evidence="3">MPI-CAGE-CH-0230</strain>
    </source>
</reference>
<keyword evidence="4" id="KW-1185">Reference proteome</keyword>
<gene>
    <name evidence="3" type="ORF">B0I36DRAFT_356303</name>
</gene>
<evidence type="ECO:0000256" key="2">
    <source>
        <dbReference type="SAM" id="SignalP"/>
    </source>
</evidence>
<feature type="region of interest" description="Disordered" evidence="1">
    <location>
        <begin position="196"/>
        <end position="229"/>
    </location>
</feature>
<proteinExistence type="predicted"/>